<organism evidence="1 2">
    <name type="scientific">Streptomyces roseolilacinus</name>
    <dbReference type="NCBI Taxonomy" id="66904"/>
    <lineage>
        <taxon>Bacteria</taxon>
        <taxon>Bacillati</taxon>
        <taxon>Actinomycetota</taxon>
        <taxon>Actinomycetes</taxon>
        <taxon>Kitasatosporales</taxon>
        <taxon>Streptomycetaceae</taxon>
        <taxon>Streptomyces</taxon>
    </lineage>
</organism>
<dbReference type="Proteomes" id="UP000654123">
    <property type="component" value="Unassembled WGS sequence"/>
</dbReference>
<protein>
    <submittedName>
        <fullName evidence="1">Uncharacterized protein</fullName>
    </submittedName>
</protein>
<reference evidence="1" key="2">
    <citation type="submission" date="2020-09" db="EMBL/GenBank/DDBJ databases">
        <authorList>
            <person name="Sun Q."/>
            <person name="Ohkuma M."/>
        </authorList>
    </citation>
    <scope>NUCLEOTIDE SEQUENCE</scope>
    <source>
        <strain evidence="1">JCM 4335</strain>
    </source>
</reference>
<keyword evidence="2" id="KW-1185">Reference proteome</keyword>
<evidence type="ECO:0000313" key="1">
    <source>
        <dbReference type="EMBL" id="GGQ05068.1"/>
    </source>
</evidence>
<dbReference type="AlphaFoldDB" id="A0A918B1P4"/>
<reference evidence="1" key="1">
    <citation type="journal article" date="2014" name="Int. J. Syst. Evol. Microbiol.">
        <title>Complete genome sequence of Corynebacterium casei LMG S-19264T (=DSM 44701T), isolated from a smear-ripened cheese.</title>
        <authorList>
            <consortium name="US DOE Joint Genome Institute (JGI-PGF)"/>
            <person name="Walter F."/>
            <person name="Albersmeier A."/>
            <person name="Kalinowski J."/>
            <person name="Ruckert C."/>
        </authorList>
    </citation>
    <scope>NUCLEOTIDE SEQUENCE</scope>
    <source>
        <strain evidence="1">JCM 4335</strain>
    </source>
</reference>
<accession>A0A918B1P4</accession>
<dbReference type="Gene3D" id="2.60.40.10">
    <property type="entry name" value="Immunoglobulins"/>
    <property type="match status" value="1"/>
</dbReference>
<evidence type="ECO:0000313" key="2">
    <source>
        <dbReference type="Proteomes" id="UP000654123"/>
    </source>
</evidence>
<comment type="caution">
    <text evidence="1">The sequence shown here is derived from an EMBL/GenBank/DDBJ whole genome shotgun (WGS) entry which is preliminary data.</text>
</comment>
<dbReference type="EMBL" id="BMSV01000004">
    <property type="protein sequence ID" value="GGQ05068.1"/>
    <property type="molecule type" value="Genomic_DNA"/>
</dbReference>
<gene>
    <name evidence="1" type="ORF">GCM10010249_24450</name>
</gene>
<dbReference type="InterPro" id="IPR013783">
    <property type="entry name" value="Ig-like_fold"/>
</dbReference>
<name>A0A918B1P4_9ACTN</name>
<sequence>MSAHSAAGKAMAAQGLGVVRSASGETAVVDRSMAHQGITAAYGASFVDLSWKAYAPQARYVVLRDGVQVADLAAGVTSFRDTQVTSGADHDYRVLPVLPEKGEPDARVWGMKVSLPASDTPADLRREALAQATAAAAAKTTTLSWVTFIPQAKIDAPKAGCNYGSGYQFGGDNRTAFDWKSSRYRTALHATVTWSSKKVTGNSSIGSTKVYKKSTGKLVATKTASNKDMVAKKLGSGGNYVDLRMVTHATNPFCKGLGGVKGAISGALTIQLTQNGNWTIRSGKHRLMPNHHIYIYNGGKVTNVYTRKYASAACLIGSIACQEADLTGYRGKF</sequence>
<dbReference type="GO" id="GO:0005975">
    <property type="term" value="P:carbohydrate metabolic process"/>
    <property type="evidence" value="ECO:0007669"/>
    <property type="project" value="UniProtKB-ARBA"/>
</dbReference>
<proteinExistence type="predicted"/>